<accession>A0A059AEQ6</accession>
<gene>
    <name evidence="3" type="ORF">EUGRSUZ_J01744</name>
</gene>
<keyword evidence="2" id="KW-0812">Transmembrane</keyword>
<protein>
    <recommendedName>
        <fullName evidence="4">Nuclear pore complex protein NUP214</fullName>
    </recommendedName>
</protein>
<dbReference type="PANTHER" id="PTHR34418:SF3">
    <property type="entry name" value="NUCLEAR PORE COMPLEX PROTEIN NUP214"/>
    <property type="match status" value="1"/>
</dbReference>
<evidence type="ECO:0000256" key="2">
    <source>
        <dbReference type="SAM" id="Phobius"/>
    </source>
</evidence>
<dbReference type="PANTHER" id="PTHR34418">
    <property type="entry name" value="NUCLEAR PORE COMPLEX PROTEIN NUP214 ISOFORM X1"/>
    <property type="match status" value="1"/>
</dbReference>
<keyword evidence="2" id="KW-0472">Membrane</keyword>
<feature type="transmembrane region" description="Helical" evidence="2">
    <location>
        <begin position="934"/>
        <end position="957"/>
    </location>
</feature>
<organism evidence="3">
    <name type="scientific">Eucalyptus grandis</name>
    <name type="common">Flooded gum</name>
    <dbReference type="NCBI Taxonomy" id="71139"/>
    <lineage>
        <taxon>Eukaryota</taxon>
        <taxon>Viridiplantae</taxon>
        <taxon>Streptophyta</taxon>
        <taxon>Embryophyta</taxon>
        <taxon>Tracheophyta</taxon>
        <taxon>Spermatophyta</taxon>
        <taxon>Magnoliopsida</taxon>
        <taxon>eudicotyledons</taxon>
        <taxon>Gunneridae</taxon>
        <taxon>Pentapetalae</taxon>
        <taxon>rosids</taxon>
        <taxon>malvids</taxon>
        <taxon>Myrtales</taxon>
        <taxon>Myrtaceae</taxon>
        <taxon>Myrtoideae</taxon>
        <taxon>Eucalypteae</taxon>
        <taxon>Eucalyptus</taxon>
    </lineage>
</organism>
<dbReference type="GO" id="GO:0017056">
    <property type="term" value="F:structural constituent of nuclear pore"/>
    <property type="evidence" value="ECO:0007669"/>
    <property type="project" value="InterPro"/>
</dbReference>
<evidence type="ECO:0000313" key="3">
    <source>
        <dbReference type="EMBL" id="KCW52323.1"/>
    </source>
</evidence>
<reference evidence="3" key="1">
    <citation type="submission" date="2013-07" db="EMBL/GenBank/DDBJ databases">
        <title>The genome of Eucalyptus grandis.</title>
        <authorList>
            <person name="Schmutz J."/>
            <person name="Hayes R."/>
            <person name="Myburg A."/>
            <person name="Tuskan G."/>
            <person name="Grattapaglia D."/>
            <person name="Rokhsar D.S."/>
        </authorList>
    </citation>
    <scope>NUCLEOTIDE SEQUENCE</scope>
    <source>
        <tissue evidence="3">Leaf extractions</tissue>
    </source>
</reference>
<dbReference type="InterPro" id="IPR044694">
    <property type="entry name" value="NUP214"/>
</dbReference>
<feature type="compositionally biased region" description="Basic and acidic residues" evidence="1">
    <location>
        <begin position="839"/>
        <end position="848"/>
    </location>
</feature>
<keyword evidence="2" id="KW-1133">Transmembrane helix</keyword>
<name>A0A059AEQ6_EUCGR</name>
<dbReference type="GO" id="GO:0006405">
    <property type="term" value="P:RNA export from nucleus"/>
    <property type="evidence" value="ECO:0007669"/>
    <property type="project" value="InterPro"/>
</dbReference>
<evidence type="ECO:0008006" key="4">
    <source>
        <dbReference type="Google" id="ProtNLM"/>
    </source>
</evidence>
<evidence type="ECO:0000256" key="1">
    <source>
        <dbReference type="SAM" id="MobiDB-lite"/>
    </source>
</evidence>
<proteinExistence type="predicted"/>
<feature type="transmembrane region" description="Helical" evidence="2">
    <location>
        <begin position="969"/>
        <end position="989"/>
    </location>
</feature>
<dbReference type="AlphaFoldDB" id="A0A059AEQ6"/>
<feature type="region of interest" description="Disordered" evidence="1">
    <location>
        <begin position="822"/>
        <end position="848"/>
    </location>
</feature>
<dbReference type="Gramene" id="KCW52323">
    <property type="protein sequence ID" value="KCW52323"/>
    <property type="gene ID" value="EUGRSUZ_J01744"/>
</dbReference>
<sequence length="1071" mass="118772">MDNVDAVDCSAKDDYIAVARDNSLSILSSKLNERLHIALSLQPWIGESDDFSVKVDSLRWVRPDCIILGCFQLTSDGMEESYLLQVIRTRDGEFFHASSEAVLQSFCDVFPGIVDDIIPAGCGPHLFFRYLEQCKLAIAANRKNVDQHIVLFSWSLGEERNEAVLVDINRDNWLPRIELQENGDDNSILGLCTDKVSMHEKVKVQLGVEEQKDLSPFCILFCLSLEGKLTMFNVACIAEQTDFPGTGWPSDVEEDISRVEAQEVSSTVSSGLGEMISQQVFTGHQIQDINTIEHNLPKDREIAVKADTKSSESATARLVTNQTERKGAVTGKWNLNSFAQPQGSNVIEKALDEKHSVGSVSTQSLFSRPQSTLLGQSMLKFPPPKEIQNITESKEDYKQVGVGSSPSFVEKFRVNSSSTAQMMQNDVQAGQKVPAETASHGFQISPSQTWLSGKVTSSNSFESRSAFTSNQFEDNKFQTSFGVASANVPSTPFGNPISKGAAPPTSVNLSGVPVKGGGQRVSKEVGIIEPVPSIRSSQLVQENSASGLPSSHHLYPSTENIKSLSQTGMSKKDPITSKQSGNIKEMVNELDTLLDSIVRKGGFKDACTISLKGPVEEIEERIGNLSSQCMMWKSIVEEQLEEVQSLLDNTVQVLARKMYVEGIVKQAKDDQYWDLWNRQKLGTELEMKRQHILKLNQDLTNELIKLERHFNTLELNKFGDISEAHGGRRALQNRYEPPRSVQSLKSLYNTMTSQIMAAEQLSDSLSRQMSVLSIESPSVKQNIKKELFDEIGISYDASFCSPDVTKVSESPGDKKITLSNTVATKDHSRRNQTSALKPSEPETARRRRDSLDQHLVQRCFALLLSVSSLHNLHSHHNHRLRVHSLEALVLQQMLKFPLRVDLVSHHRLDLVNLLLDQFLALLDSQDRLAQVWEVLALHLLAVLVGVLLLLVQLVVFLPPPQQVDLQGSVLLVVGLLLWHLLVVVLVDWLQVVVGLLARPQLGVDLEDLQELLHPAPDLQELLPPVPGLQELLPPVPDLQELLLGEDFRLELVLGLSAANKVQVASLLLVVV</sequence>
<dbReference type="EMBL" id="KK198762">
    <property type="protein sequence ID" value="KCW52323.1"/>
    <property type="molecule type" value="Genomic_DNA"/>
</dbReference>